<dbReference type="InterPro" id="IPR001387">
    <property type="entry name" value="Cro/C1-type_HTH"/>
</dbReference>
<evidence type="ECO:0000313" key="5">
    <source>
        <dbReference type="Proteomes" id="UP001595701"/>
    </source>
</evidence>
<keyword evidence="2" id="KW-1133">Transmembrane helix</keyword>
<protein>
    <submittedName>
        <fullName evidence="4">DUF2690 domain-containing protein</fullName>
    </submittedName>
</protein>
<dbReference type="SMART" id="SM00530">
    <property type="entry name" value="HTH_XRE"/>
    <property type="match status" value="1"/>
</dbReference>
<feature type="transmembrane region" description="Helical" evidence="2">
    <location>
        <begin position="124"/>
        <end position="144"/>
    </location>
</feature>
<name>A0ABV7SC76_9ACTN</name>
<dbReference type="Gene3D" id="1.10.260.40">
    <property type="entry name" value="lambda repressor-like DNA-binding domains"/>
    <property type="match status" value="1"/>
</dbReference>
<comment type="caution">
    <text evidence="4">The sequence shown here is derived from an EMBL/GenBank/DDBJ whole genome shotgun (WGS) entry which is preliminary data.</text>
</comment>
<evidence type="ECO:0000259" key="3">
    <source>
        <dbReference type="SMART" id="SM00530"/>
    </source>
</evidence>
<evidence type="ECO:0000256" key="1">
    <source>
        <dbReference type="SAM" id="MobiDB-lite"/>
    </source>
</evidence>
<keyword evidence="5" id="KW-1185">Reference proteome</keyword>
<dbReference type="SUPFAM" id="SSF47413">
    <property type="entry name" value="lambda repressor-like DNA-binding domains"/>
    <property type="match status" value="1"/>
</dbReference>
<keyword evidence="2" id="KW-0472">Membrane</keyword>
<dbReference type="EMBL" id="JBHRWR010000009">
    <property type="protein sequence ID" value="MFC3574111.1"/>
    <property type="molecule type" value="Genomic_DNA"/>
</dbReference>
<reference evidence="5" key="1">
    <citation type="journal article" date="2019" name="Int. J. Syst. Evol. Microbiol.">
        <title>The Global Catalogue of Microorganisms (GCM) 10K type strain sequencing project: providing services to taxonomists for standard genome sequencing and annotation.</title>
        <authorList>
            <consortium name="The Broad Institute Genomics Platform"/>
            <consortium name="The Broad Institute Genome Sequencing Center for Infectious Disease"/>
            <person name="Wu L."/>
            <person name="Ma J."/>
        </authorList>
    </citation>
    <scope>NUCLEOTIDE SEQUENCE [LARGE SCALE GENOMIC DNA]</scope>
    <source>
        <strain evidence="5">CGMCC 4.7035</strain>
    </source>
</reference>
<dbReference type="Proteomes" id="UP001595701">
    <property type="component" value="Unassembled WGS sequence"/>
</dbReference>
<dbReference type="CDD" id="cd00093">
    <property type="entry name" value="HTH_XRE"/>
    <property type="match status" value="1"/>
</dbReference>
<accession>A0ABV7SC76</accession>
<gene>
    <name evidence="4" type="ORF">ACFOZ0_12660</name>
</gene>
<dbReference type="Pfam" id="PF13560">
    <property type="entry name" value="HTH_31"/>
    <property type="match status" value="1"/>
</dbReference>
<proteinExistence type="predicted"/>
<dbReference type="InterPro" id="IPR010982">
    <property type="entry name" value="Lambda_DNA-bd_dom_sf"/>
</dbReference>
<sequence>MRAGAARTVRPCRPTAAPPAQADGPFVKELRDLKERTGLSLAALAARTPYSKSAWHRYLNGAQRPPGSAVEALARLAGADPAPVLALWESADRPPPEGVPSYGGDPSARPVWPAWPVRPRRLPLSALALIVVVAAVAVTLVAAGDSRTPGGRLTAASPRCRGASCQGQLPDVSSCDRDAQTKSTVRDASYAVRLEYSPSCGTAWAEVQVRPSAARVISVRSGRDVLSAAYPGDGSDGWASPMLAASSPEGVEACAQVDGKLACTGLDAQPAGER</sequence>
<dbReference type="Pfam" id="PF10901">
    <property type="entry name" value="DUF2690"/>
    <property type="match status" value="1"/>
</dbReference>
<evidence type="ECO:0000313" key="4">
    <source>
        <dbReference type="EMBL" id="MFC3574111.1"/>
    </source>
</evidence>
<dbReference type="RefSeq" id="WP_310770385.1">
    <property type="nucleotide sequence ID" value="NZ_JBHRWR010000009.1"/>
</dbReference>
<feature type="region of interest" description="Disordered" evidence="1">
    <location>
        <begin position="1"/>
        <end position="24"/>
    </location>
</feature>
<evidence type="ECO:0000256" key="2">
    <source>
        <dbReference type="SAM" id="Phobius"/>
    </source>
</evidence>
<organism evidence="4 5">
    <name type="scientific">Streptomyces yaanensis</name>
    <dbReference type="NCBI Taxonomy" id="1142239"/>
    <lineage>
        <taxon>Bacteria</taxon>
        <taxon>Bacillati</taxon>
        <taxon>Actinomycetota</taxon>
        <taxon>Actinomycetes</taxon>
        <taxon>Kitasatosporales</taxon>
        <taxon>Streptomycetaceae</taxon>
        <taxon>Streptomyces</taxon>
    </lineage>
</organism>
<dbReference type="InterPro" id="IPR021224">
    <property type="entry name" value="DUF2690"/>
</dbReference>
<feature type="domain" description="HTH cro/C1-type" evidence="3">
    <location>
        <begin position="29"/>
        <end position="84"/>
    </location>
</feature>
<keyword evidence="2" id="KW-0812">Transmembrane</keyword>